<evidence type="ECO:0000313" key="10">
    <source>
        <dbReference type="EMBL" id="REA63174.1"/>
    </source>
</evidence>
<keyword evidence="11" id="KW-1185">Reference proteome</keyword>
<feature type="transmembrane region" description="Helical" evidence="8">
    <location>
        <begin position="291"/>
        <end position="309"/>
    </location>
</feature>
<feature type="transmembrane region" description="Helical" evidence="8">
    <location>
        <begin position="7"/>
        <end position="26"/>
    </location>
</feature>
<evidence type="ECO:0000259" key="9">
    <source>
        <dbReference type="Pfam" id="PF13231"/>
    </source>
</evidence>
<feature type="transmembrane region" description="Helical" evidence="8">
    <location>
        <begin position="126"/>
        <end position="142"/>
    </location>
</feature>
<evidence type="ECO:0000313" key="11">
    <source>
        <dbReference type="Proteomes" id="UP000256373"/>
    </source>
</evidence>
<dbReference type="GO" id="GO:0016763">
    <property type="term" value="F:pentosyltransferase activity"/>
    <property type="evidence" value="ECO:0007669"/>
    <property type="project" value="TreeGrafter"/>
</dbReference>
<dbReference type="InterPro" id="IPR038731">
    <property type="entry name" value="RgtA/B/C-like"/>
</dbReference>
<evidence type="ECO:0000256" key="1">
    <source>
        <dbReference type="ARBA" id="ARBA00004651"/>
    </source>
</evidence>
<evidence type="ECO:0000256" key="5">
    <source>
        <dbReference type="ARBA" id="ARBA00022692"/>
    </source>
</evidence>
<organism evidence="10 11">
    <name type="scientific">Dyadobacter luteus</name>
    <dbReference type="NCBI Taxonomy" id="2259619"/>
    <lineage>
        <taxon>Bacteria</taxon>
        <taxon>Pseudomonadati</taxon>
        <taxon>Bacteroidota</taxon>
        <taxon>Cytophagia</taxon>
        <taxon>Cytophagales</taxon>
        <taxon>Spirosomataceae</taxon>
        <taxon>Dyadobacter</taxon>
    </lineage>
</organism>
<sequence length="508" mass="58105">MTLSRNTLVLWFFIILKFGIHCLIISPEYDLHRDEYLHIDQGKHLAWGYLSVPPLTSWSSWLILALGGSEFCVKFFPALYGMLTMVVVWKATEVLGGKLFAQILAATAVTFSVLLRINMLYQPNSLDVLAWTAMYYTILQYLKTEQSNWLYRATMVAALAFLNKYNIVFLLAGLAPALLVAGQYRLFTNRHLYLAALLAVLLITPNLIWQYQNNWPVVHHMKLLSKTQLVNVNRGDFLKEQLLYFSSSAFVMIAALVSFSTYQPFRKYRVFLWSFLFSLGIFVGARAKGYYAIGLYPILLAFGSVYLENAIRERWMWLRVAAIMLIVAAFLPIVKIAFPLQSPEEIASHPESFQPLGLLRWEDGKDHTLPQDFADMLGWKELAAKVDSEYAKLKDKKHTVVLCDNYGQAGAINYYSAFKDIGAVTVNADYINWFPLDEEIVNVILVQNADDDDPDRNKEKPLFRTIRRTGKIESKYAREVGTSIYMLESAKVSINEILKSDIAEARWK</sequence>
<dbReference type="InterPro" id="IPR050297">
    <property type="entry name" value="LipidA_mod_glycosyltrf_83"/>
</dbReference>
<keyword evidence="2" id="KW-1003">Cell membrane</keyword>
<evidence type="ECO:0000256" key="4">
    <source>
        <dbReference type="ARBA" id="ARBA00022679"/>
    </source>
</evidence>
<comment type="caution">
    <text evidence="10">The sequence shown here is derived from an EMBL/GenBank/DDBJ whole genome shotgun (WGS) entry which is preliminary data.</text>
</comment>
<dbReference type="PANTHER" id="PTHR33908">
    <property type="entry name" value="MANNOSYLTRANSFERASE YKCB-RELATED"/>
    <property type="match status" value="1"/>
</dbReference>
<keyword evidence="6 8" id="KW-1133">Transmembrane helix</keyword>
<feature type="transmembrane region" description="Helical" evidence="8">
    <location>
        <begin position="154"/>
        <end position="180"/>
    </location>
</feature>
<dbReference type="PANTHER" id="PTHR33908:SF11">
    <property type="entry name" value="MEMBRANE PROTEIN"/>
    <property type="match status" value="1"/>
</dbReference>
<dbReference type="Pfam" id="PF13231">
    <property type="entry name" value="PMT_2"/>
    <property type="match status" value="1"/>
</dbReference>
<evidence type="ECO:0000256" key="8">
    <source>
        <dbReference type="SAM" id="Phobius"/>
    </source>
</evidence>
<comment type="subcellular location">
    <subcellularLocation>
        <location evidence="1">Cell membrane</location>
        <topology evidence="1">Multi-pass membrane protein</topology>
    </subcellularLocation>
</comment>
<proteinExistence type="predicted"/>
<dbReference type="GO" id="GO:0009103">
    <property type="term" value="P:lipopolysaccharide biosynthetic process"/>
    <property type="evidence" value="ECO:0007669"/>
    <property type="project" value="UniProtKB-ARBA"/>
</dbReference>
<gene>
    <name evidence="10" type="ORF">DSL64_06040</name>
</gene>
<dbReference type="RefSeq" id="WP_115829763.1">
    <property type="nucleotide sequence ID" value="NZ_QNUL01000003.1"/>
</dbReference>
<feature type="transmembrane region" description="Helical" evidence="8">
    <location>
        <begin position="46"/>
        <end position="64"/>
    </location>
</feature>
<dbReference type="EMBL" id="QNUL01000003">
    <property type="protein sequence ID" value="REA63174.1"/>
    <property type="molecule type" value="Genomic_DNA"/>
</dbReference>
<keyword evidence="7 8" id="KW-0472">Membrane</keyword>
<evidence type="ECO:0000256" key="3">
    <source>
        <dbReference type="ARBA" id="ARBA00022676"/>
    </source>
</evidence>
<keyword evidence="3" id="KW-0328">Glycosyltransferase</keyword>
<evidence type="ECO:0000256" key="6">
    <source>
        <dbReference type="ARBA" id="ARBA00022989"/>
    </source>
</evidence>
<dbReference type="OrthoDB" id="9813729at2"/>
<protein>
    <submittedName>
        <fullName evidence="10">Glycosyl transferase</fullName>
    </submittedName>
</protein>
<reference evidence="10 11" key="1">
    <citation type="submission" date="2018-07" db="EMBL/GenBank/DDBJ databases">
        <title>Dyadobacter roseus sp. nov., isolated from rose rhizosphere soil.</title>
        <authorList>
            <person name="Chen L."/>
        </authorList>
    </citation>
    <scope>NUCLEOTIDE SEQUENCE [LARGE SCALE GENOMIC DNA]</scope>
    <source>
        <strain evidence="10 11">RS19</strain>
    </source>
</reference>
<keyword evidence="5 8" id="KW-0812">Transmembrane</keyword>
<feature type="transmembrane region" description="Helical" evidence="8">
    <location>
        <begin position="268"/>
        <end position="285"/>
    </location>
</feature>
<feature type="transmembrane region" description="Helical" evidence="8">
    <location>
        <begin position="242"/>
        <end position="261"/>
    </location>
</feature>
<dbReference type="AlphaFoldDB" id="A0A3D8YF33"/>
<feature type="transmembrane region" description="Helical" evidence="8">
    <location>
        <begin position="316"/>
        <end position="338"/>
    </location>
</feature>
<dbReference type="GO" id="GO:0005886">
    <property type="term" value="C:plasma membrane"/>
    <property type="evidence" value="ECO:0007669"/>
    <property type="project" value="UniProtKB-SubCell"/>
</dbReference>
<dbReference type="Proteomes" id="UP000256373">
    <property type="component" value="Unassembled WGS sequence"/>
</dbReference>
<evidence type="ECO:0000256" key="2">
    <source>
        <dbReference type="ARBA" id="ARBA00022475"/>
    </source>
</evidence>
<name>A0A3D8YF33_9BACT</name>
<feature type="transmembrane region" description="Helical" evidence="8">
    <location>
        <begin position="192"/>
        <end position="211"/>
    </location>
</feature>
<evidence type="ECO:0000256" key="7">
    <source>
        <dbReference type="ARBA" id="ARBA00023136"/>
    </source>
</evidence>
<feature type="domain" description="Glycosyltransferase RgtA/B/C/D-like" evidence="9">
    <location>
        <begin position="52"/>
        <end position="209"/>
    </location>
</feature>
<feature type="transmembrane region" description="Helical" evidence="8">
    <location>
        <begin position="71"/>
        <end position="89"/>
    </location>
</feature>
<keyword evidence="4 10" id="KW-0808">Transferase</keyword>
<feature type="transmembrane region" description="Helical" evidence="8">
    <location>
        <begin position="95"/>
        <end position="114"/>
    </location>
</feature>
<accession>A0A3D8YF33</accession>